<dbReference type="Pfam" id="PF01928">
    <property type="entry name" value="CYTH"/>
    <property type="match status" value="1"/>
</dbReference>
<feature type="domain" description="CYTH" evidence="1">
    <location>
        <begin position="3"/>
        <end position="178"/>
    </location>
</feature>
<dbReference type="PANTHER" id="PTHR21028:SF2">
    <property type="entry name" value="CYTH DOMAIN-CONTAINING PROTEIN"/>
    <property type="match status" value="1"/>
</dbReference>
<accession>A0A2H0YYS9</accession>
<dbReference type="Gene3D" id="2.40.320.10">
    <property type="entry name" value="Hypothetical Protein Pfu-838710-001"/>
    <property type="match status" value="1"/>
</dbReference>
<dbReference type="SMART" id="SM01118">
    <property type="entry name" value="CYTH"/>
    <property type="match status" value="1"/>
</dbReference>
<reference evidence="2 3" key="1">
    <citation type="submission" date="2017-09" db="EMBL/GenBank/DDBJ databases">
        <title>Depth-based differentiation of microbial function through sediment-hosted aquifers and enrichment of novel symbionts in the deep terrestrial subsurface.</title>
        <authorList>
            <person name="Probst A.J."/>
            <person name="Ladd B."/>
            <person name="Jarett J.K."/>
            <person name="Geller-Mcgrath D.E."/>
            <person name="Sieber C.M."/>
            <person name="Emerson J.B."/>
            <person name="Anantharaman K."/>
            <person name="Thomas B.C."/>
            <person name="Malmstrom R."/>
            <person name="Stieglmeier M."/>
            <person name="Klingl A."/>
            <person name="Woyke T."/>
            <person name="Ryan C.M."/>
            <person name="Banfield J.F."/>
        </authorList>
    </citation>
    <scope>NUCLEOTIDE SEQUENCE [LARGE SCALE GENOMIC DNA]</scope>
    <source>
        <strain evidence="2">CG08_land_8_20_14_0_20_40_16</strain>
    </source>
</reference>
<organism evidence="2 3">
    <name type="scientific">Candidatus Kerfeldbacteria bacterium CG08_land_8_20_14_0_20_40_16</name>
    <dbReference type="NCBI Taxonomy" id="2014244"/>
    <lineage>
        <taxon>Bacteria</taxon>
        <taxon>Candidatus Kerfeldiibacteriota</taxon>
    </lineage>
</organism>
<dbReference type="EMBL" id="PEXU01000014">
    <property type="protein sequence ID" value="PIS42892.1"/>
    <property type="molecule type" value="Genomic_DNA"/>
</dbReference>
<dbReference type="InterPro" id="IPR023577">
    <property type="entry name" value="CYTH_domain"/>
</dbReference>
<dbReference type="PANTHER" id="PTHR21028">
    <property type="entry name" value="SI:CH211-156B7.4"/>
    <property type="match status" value="1"/>
</dbReference>
<evidence type="ECO:0000259" key="1">
    <source>
        <dbReference type="PROSITE" id="PS51707"/>
    </source>
</evidence>
<dbReference type="PROSITE" id="PS51707">
    <property type="entry name" value="CYTH"/>
    <property type="match status" value="1"/>
</dbReference>
<gene>
    <name evidence="2" type="primary">cyaB</name>
    <name evidence="2" type="ORF">COT24_01270</name>
</gene>
<dbReference type="NCBIfam" id="TIGR00318">
    <property type="entry name" value="cyaB"/>
    <property type="match status" value="1"/>
</dbReference>
<evidence type="ECO:0000313" key="3">
    <source>
        <dbReference type="Proteomes" id="UP000231542"/>
    </source>
</evidence>
<dbReference type="Proteomes" id="UP000231542">
    <property type="component" value="Unassembled WGS sequence"/>
</dbReference>
<evidence type="ECO:0000313" key="2">
    <source>
        <dbReference type="EMBL" id="PIS42892.1"/>
    </source>
</evidence>
<dbReference type="CDD" id="cd07890">
    <property type="entry name" value="CYTH-like_AC_IV-like"/>
    <property type="match status" value="1"/>
</dbReference>
<name>A0A2H0YYS9_9BACT</name>
<dbReference type="InterPro" id="IPR033469">
    <property type="entry name" value="CYTH-like_dom_sf"/>
</dbReference>
<dbReference type="SUPFAM" id="SSF55154">
    <property type="entry name" value="CYTH-like phosphatases"/>
    <property type="match status" value="1"/>
</dbReference>
<dbReference type="AlphaFoldDB" id="A0A2H0YYS9"/>
<proteinExistence type="predicted"/>
<sequence>MANREIEIQVKIENSKPLLEYLESKAILKSEKRQVDEYFTPPDRDFTAKRPIKEWLRLRDSEGCSSLNYKSFHFDKDGKSSYRDEYETEIKDIKQVKNIFASLGFKSLVVVEKVRQSWDYQDYEVSLDSVKDLGDFVEIEYKGENDTNPKKITEEMIKFLKSQNVGRIERNHVGYPFQLLFPGEVEWERVKS</sequence>
<dbReference type="InterPro" id="IPR008173">
    <property type="entry name" value="Adenylyl_cyclase_CyaB"/>
</dbReference>
<protein>
    <submittedName>
        <fullName evidence="2">Class IV adenylate cyclase</fullName>
    </submittedName>
</protein>
<comment type="caution">
    <text evidence="2">The sequence shown here is derived from an EMBL/GenBank/DDBJ whole genome shotgun (WGS) entry which is preliminary data.</text>
</comment>